<dbReference type="PANTHER" id="PTHR18919:SF156">
    <property type="entry name" value="ACETYL-COA ACETYLTRANSFERASE, MITOCHONDRIAL"/>
    <property type="match status" value="1"/>
</dbReference>
<keyword evidence="6" id="KW-0809">Transit peptide</keyword>
<comment type="subunit">
    <text evidence="2">Homotetramer.</text>
</comment>
<feature type="domain" description="Thiolase C-terminal" evidence="11">
    <location>
        <begin position="269"/>
        <end position="390"/>
    </location>
</feature>
<gene>
    <name evidence="12" type="ORF">JI747_004800</name>
</gene>
<dbReference type="InterPro" id="IPR002155">
    <property type="entry name" value="Thiolase"/>
</dbReference>
<dbReference type="InterPro" id="IPR020615">
    <property type="entry name" value="Thiolase_acyl_enz_int_AS"/>
</dbReference>
<comment type="caution">
    <text evidence="12">The sequence shown here is derived from an EMBL/GenBank/DDBJ whole genome shotgun (WGS) entry which is preliminary data.</text>
</comment>
<reference evidence="12 13" key="1">
    <citation type="submission" date="2021-09" db="EMBL/GenBank/DDBJ databases">
        <title>Genome sequencing and assembly of Chryseobacterium sp. RG1.</title>
        <authorList>
            <person name="Chhetri G."/>
        </authorList>
    </citation>
    <scope>NUCLEOTIDE SEQUENCE [LARGE SCALE GENOMIC DNA]</scope>
    <source>
        <strain evidence="12 13">RG1</strain>
    </source>
</reference>
<evidence type="ECO:0000256" key="3">
    <source>
        <dbReference type="ARBA" id="ARBA00012705"/>
    </source>
</evidence>
<evidence type="ECO:0000259" key="11">
    <source>
        <dbReference type="Pfam" id="PF02803"/>
    </source>
</evidence>
<keyword evidence="5" id="KW-0479">Metal-binding</keyword>
<dbReference type="SUPFAM" id="SSF53901">
    <property type="entry name" value="Thiolase-like"/>
    <property type="match status" value="2"/>
</dbReference>
<feature type="domain" description="Thiolase N-terminal" evidence="10">
    <location>
        <begin position="4"/>
        <end position="261"/>
    </location>
</feature>
<dbReference type="PROSITE" id="PS00737">
    <property type="entry name" value="THIOLASE_2"/>
    <property type="match status" value="1"/>
</dbReference>
<evidence type="ECO:0000259" key="10">
    <source>
        <dbReference type="Pfam" id="PF00108"/>
    </source>
</evidence>
<dbReference type="RefSeq" id="WP_225686655.1">
    <property type="nucleotide sequence ID" value="NZ_JAERSE020000001.1"/>
</dbReference>
<evidence type="ECO:0000256" key="4">
    <source>
        <dbReference type="ARBA" id="ARBA00022679"/>
    </source>
</evidence>
<dbReference type="Gene3D" id="3.40.47.10">
    <property type="match status" value="1"/>
</dbReference>
<accession>A0ABS7ZXN8</accession>
<comment type="similarity">
    <text evidence="1 9">Belongs to the thiolase-like superfamily. Thiolase family.</text>
</comment>
<dbReference type="EMBL" id="JAERSE020000001">
    <property type="protein sequence ID" value="MCA6066487.1"/>
    <property type="molecule type" value="Genomic_DNA"/>
</dbReference>
<dbReference type="InterPro" id="IPR020613">
    <property type="entry name" value="Thiolase_CS"/>
</dbReference>
<dbReference type="PIRSF" id="PIRSF000429">
    <property type="entry name" value="Ac-CoA_Ac_transf"/>
    <property type="match status" value="1"/>
</dbReference>
<keyword evidence="13" id="KW-1185">Reference proteome</keyword>
<evidence type="ECO:0000313" key="12">
    <source>
        <dbReference type="EMBL" id="MCA6066487.1"/>
    </source>
</evidence>
<keyword evidence="8 9" id="KW-0012">Acyltransferase</keyword>
<dbReference type="InterPro" id="IPR020616">
    <property type="entry name" value="Thiolase_N"/>
</dbReference>
<name>A0ABS7ZXN8_9FLAO</name>
<evidence type="ECO:0000256" key="5">
    <source>
        <dbReference type="ARBA" id="ARBA00022723"/>
    </source>
</evidence>
<dbReference type="PANTHER" id="PTHR18919">
    <property type="entry name" value="ACETYL-COA C-ACYLTRANSFERASE"/>
    <property type="match status" value="1"/>
</dbReference>
<evidence type="ECO:0000256" key="7">
    <source>
        <dbReference type="ARBA" id="ARBA00022958"/>
    </source>
</evidence>
<evidence type="ECO:0000256" key="8">
    <source>
        <dbReference type="ARBA" id="ARBA00023315"/>
    </source>
</evidence>
<sequence>MKEVFIVSAVRTPMGSFMGSLSTVPATKLGSVAVKGALDKIGLDPKLVQEIYMGNVLQAGEGQAPARQVALGAGLSIETPSTTVNKVCASGMKAVSMAAQAIKAGDADVIVAGGMENMSSVPHYYNARNATKLGDVKMLDGMVLDGLTDVYNKVHMGVCAEKCATDYNITREDQDNFAIESYKRSAKAWSEGKFAEEVVPVSIPQRKGEPVIFAEDEEYKAVNFDRLPTLPTVFKKEGGTVTAANASTLNDGASALILVSKEKMEELGLKPLAKIISYADAAQAPEDFTTAPSKALPIALKKAGLELTDIDFFEFNEAFSVVGLANNKILGLDASKVNVNGGAVALGHPLGSSGSRIIVTLINVLKQNNAKYGAAAICNGGGGASAIVIENM</sequence>
<dbReference type="EC" id="2.3.1.9" evidence="3"/>
<evidence type="ECO:0000256" key="1">
    <source>
        <dbReference type="ARBA" id="ARBA00010982"/>
    </source>
</evidence>
<dbReference type="CDD" id="cd00751">
    <property type="entry name" value="thiolase"/>
    <property type="match status" value="1"/>
</dbReference>
<evidence type="ECO:0000313" key="13">
    <source>
        <dbReference type="Proteomes" id="UP000618240"/>
    </source>
</evidence>
<evidence type="ECO:0000256" key="2">
    <source>
        <dbReference type="ARBA" id="ARBA00011881"/>
    </source>
</evidence>
<keyword evidence="7" id="KW-0630">Potassium</keyword>
<protein>
    <recommendedName>
        <fullName evidence="3">acetyl-CoA C-acetyltransferase</fullName>
        <ecNumber evidence="3">2.3.1.9</ecNumber>
    </recommendedName>
</protein>
<proteinExistence type="inferred from homology"/>
<dbReference type="GO" id="GO:0003988">
    <property type="term" value="F:acetyl-CoA C-acyltransferase activity"/>
    <property type="evidence" value="ECO:0007669"/>
    <property type="project" value="UniProtKB-EC"/>
</dbReference>
<keyword evidence="4 9" id="KW-0808">Transferase</keyword>
<dbReference type="Proteomes" id="UP000618240">
    <property type="component" value="Unassembled WGS sequence"/>
</dbReference>
<evidence type="ECO:0000256" key="6">
    <source>
        <dbReference type="ARBA" id="ARBA00022946"/>
    </source>
</evidence>
<dbReference type="InterPro" id="IPR020610">
    <property type="entry name" value="Thiolase_AS"/>
</dbReference>
<dbReference type="InterPro" id="IPR020617">
    <property type="entry name" value="Thiolase_C"/>
</dbReference>
<dbReference type="Pfam" id="PF02803">
    <property type="entry name" value="Thiolase_C"/>
    <property type="match status" value="1"/>
</dbReference>
<dbReference type="InterPro" id="IPR016039">
    <property type="entry name" value="Thiolase-like"/>
</dbReference>
<dbReference type="PROSITE" id="PS00099">
    <property type="entry name" value="THIOLASE_3"/>
    <property type="match status" value="1"/>
</dbReference>
<evidence type="ECO:0000256" key="9">
    <source>
        <dbReference type="RuleBase" id="RU003557"/>
    </source>
</evidence>
<dbReference type="PROSITE" id="PS00098">
    <property type="entry name" value="THIOLASE_1"/>
    <property type="match status" value="1"/>
</dbReference>
<dbReference type="Pfam" id="PF00108">
    <property type="entry name" value="Thiolase_N"/>
    <property type="match status" value="1"/>
</dbReference>
<organism evidence="12 13">
    <name type="scientific">Chryseobacterium tagetis</name>
    <dbReference type="NCBI Taxonomy" id="2801334"/>
    <lineage>
        <taxon>Bacteria</taxon>
        <taxon>Pseudomonadati</taxon>
        <taxon>Bacteroidota</taxon>
        <taxon>Flavobacteriia</taxon>
        <taxon>Flavobacteriales</taxon>
        <taxon>Weeksellaceae</taxon>
        <taxon>Chryseobacterium group</taxon>
        <taxon>Chryseobacterium</taxon>
    </lineage>
</organism>
<dbReference type="NCBIfam" id="TIGR01930">
    <property type="entry name" value="AcCoA-C-Actrans"/>
    <property type="match status" value="1"/>
</dbReference>